<dbReference type="InterPro" id="IPR000620">
    <property type="entry name" value="EamA_dom"/>
</dbReference>
<evidence type="ECO:0000256" key="2">
    <source>
        <dbReference type="ARBA" id="ARBA00007362"/>
    </source>
</evidence>
<evidence type="ECO:0000256" key="4">
    <source>
        <dbReference type="ARBA" id="ARBA00022692"/>
    </source>
</evidence>
<dbReference type="EMBL" id="JBJHZY010000003">
    <property type="protein sequence ID" value="MFL0269447.1"/>
    <property type="molecule type" value="Genomic_DNA"/>
</dbReference>
<dbReference type="SUPFAM" id="SSF103481">
    <property type="entry name" value="Multidrug resistance efflux transporter EmrE"/>
    <property type="match status" value="1"/>
</dbReference>
<keyword evidence="3" id="KW-1003">Cell membrane</keyword>
<name>A0ABW8TZU1_9CLOT</name>
<keyword evidence="4 7" id="KW-0812">Transmembrane</keyword>
<gene>
    <name evidence="9" type="ORF">ACJDUH_15260</name>
</gene>
<organism evidence="9 10">
    <name type="scientific">Candidatus Clostridium radicumherbarum</name>
    <dbReference type="NCBI Taxonomy" id="3381662"/>
    <lineage>
        <taxon>Bacteria</taxon>
        <taxon>Bacillati</taxon>
        <taxon>Bacillota</taxon>
        <taxon>Clostridia</taxon>
        <taxon>Eubacteriales</taxon>
        <taxon>Clostridiaceae</taxon>
        <taxon>Clostridium</taxon>
    </lineage>
</organism>
<dbReference type="PANTHER" id="PTHR32322">
    <property type="entry name" value="INNER MEMBRANE TRANSPORTER"/>
    <property type="match status" value="1"/>
</dbReference>
<comment type="subcellular location">
    <subcellularLocation>
        <location evidence="1">Cell membrane</location>
        <topology evidence="1">Multi-pass membrane protein</topology>
    </subcellularLocation>
</comment>
<evidence type="ECO:0000256" key="1">
    <source>
        <dbReference type="ARBA" id="ARBA00004651"/>
    </source>
</evidence>
<evidence type="ECO:0000256" key="3">
    <source>
        <dbReference type="ARBA" id="ARBA00022475"/>
    </source>
</evidence>
<comment type="similarity">
    <text evidence="2">Belongs to the EamA transporter family.</text>
</comment>
<sequence length="134" mass="15310">MLFAVVLWAAYSVYSKLVMPRYSPITLTFYSFLFCTILLIPFVIYEMPWKLISTIPYYSYISVIYMSIFPSVIGYLVQQMSIKQIGPSKTSIFINLVPMFSIILSVLILKEALNPIKLLTAALIIVGVYICQKN</sequence>
<evidence type="ECO:0000313" key="9">
    <source>
        <dbReference type="EMBL" id="MFL0269447.1"/>
    </source>
</evidence>
<feature type="transmembrane region" description="Helical" evidence="7">
    <location>
        <begin position="90"/>
        <end position="109"/>
    </location>
</feature>
<feature type="transmembrane region" description="Helical" evidence="7">
    <location>
        <begin position="25"/>
        <end position="45"/>
    </location>
</feature>
<evidence type="ECO:0000313" key="10">
    <source>
        <dbReference type="Proteomes" id="UP001623661"/>
    </source>
</evidence>
<feature type="domain" description="EamA" evidence="8">
    <location>
        <begin position="1"/>
        <end position="130"/>
    </location>
</feature>
<evidence type="ECO:0000256" key="7">
    <source>
        <dbReference type="SAM" id="Phobius"/>
    </source>
</evidence>
<reference evidence="9 10" key="1">
    <citation type="submission" date="2024-11" db="EMBL/GenBank/DDBJ databases">
        <authorList>
            <person name="Heng Y.C."/>
            <person name="Lim A.C.H."/>
            <person name="Lee J.K.Y."/>
            <person name="Kittelmann S."/>
        </authorList>
    </citation>
    <scope>NUCLEOTIDE SEQUENCE [LARGE SCALE GENOMIC DNA]</scope>
    <source>
        <strain evidence="9 10">WILCCON 0202</strain>
    </source>
</reference>
<dbReference type="Proteomes" id="UP001623661">
    <property type="component" value="Unassembled WGS sequence"/>
</dbReference>
<evidence type="ECO:0000259" key="8">
    <source>
        <dbReference type="Pfam" id="PF00892"/>
    </source>
</evidence>
<feature type="transmembrane region" description="Helical" evidence="7">
    <location>
        <begin position="57"/>
        <end position="78"/>
    </location>
</feature>
<dbReference type="InterPro" id="IPR037185">
    <property type="entry name" value="EmrE-like"/>
</dbReference>
<comment type="caution">
    <text evidence="9">The sequence shown here is derived from an EMBL/GenBank/DDBJ whole genome shotgun (WGS) entry which is preliminary data.</text>
</comment>
<protein>
    <submittedName>
        <fullName evidence="9">DMT family transporter</fullName>
    </submittedName>
</protein>
<evidence type="ECO:0000256" key="5">
    <source>
        <dbReference type="ARBA" id="ARBA00022989"/>
    </source>
</evidence>
<dbReference type="PANTHER" id="PTHR32322:SF18">
    <property type="entry name" value="S-ADENOSYLMETHIONINE_S-ADENOSYLHOMOCYSTEINE TRANSPORTER"/>
    <property type="match status" value="1"/>
</dbReference>
<keyword evidence="6 7" id="KW-0472">Membrane</keyword>
<accession>A0ABW8TZU1</accession>
<dbReference type="InterPro" id="IPR050638">
    <property type="entry name" value="AA-Vitamin_Transporters"/>
</dbReference>
<keyword evidence="10" id="KW-1185">Reference proteome</keyword>
<proteinExistence type="inferred from homology"/>
<dbReference type="Pfam" id="PF00892">
    <property type="entry name" value="EamA"/>
    <property type="match status" value="1"/>
</dbReference>
<evidence type="ECO:0000256" key="6">
    <source>
        <dbReference type="ARBA" id="ARBA00023136"/>
    </source>
</evidence>
<keyword evidence="5 7" id="KW-1133">Transmembrane helix</keyword>
<dbReference type="RefSeq" id="WP_406766070.1">
    <property type="nucleotide sequence ID" value="NZ_JBJHZY010000003.1"/>
</dbReference>